<feature type="compositionally biased region" description="Pro residues" evidence="1">
    <location>
        <begin position="878"/>
        <end position="890"/>
    </location>
</feature>
<gene>
    <name evidence="2" type="ORF">KFL_000900340</name>
</gene>
<feature type="region of interest" description="Disordered" evidence="1">
    <location>
        <begin position="853"/>
        <end position="1103"/>
    </location>
</feature>
<dbReference type="Proteomes" id="UP000054558">
    <property type="component" value="Unassembled WGS sequence"/>
</dbReference>
<feature type="compositionally biased region" description="Polar residues" evidence="1">
    <location>
        <begin position="968"/>
        <end position="982"/>
    </location>
</feature>
<feature type="compositionally biased region" description="Acidic residues" evidence="1">
    <location>
        <begin position="562"/>
        <end position="572"/>
    </location>
</feature>
<proteinExistence type="predicted"/>
<dbReference type="OMA" id="PENWRRE"/>
<evidence type="ECO:0000313" key="3">
    <source>
        <dbReference type="Proteomes" id="UP000054558"/>
    </source>
</evidence>
<feature type="compositionally biased region" description="Basic and acidic residues" evidence="1">
    <location>
        <begin position="233"/>
        <end position="271"/>
    </location>
</feature>
<feature type="compositionally biased region" description="Basic residues" evidence="1">
    <location>
        <begin position="210"/>
        <end position="221"/>
    </location>
</feature>
<feature type="compositionally biased region" description="Basic and acidic residues" evidence="1">
    <location>
        <begin position="526"/>
        <end position="561"/>
    </location>
</feature>
<protein>
    <submittedName>
        <fullName evidence="2">Uncharacterized protein</fullName>
    </submittedName>
</protein>
<feature type="compositionally biased region" description="Basic and acidic residues" evidence="1">
    <location>
        <begin position="288"/>
        <end position="308"/>
    </location>
</feature>
<feature type="compositionally biased region" description="Basic and acidic residues" evidence="1">
    <location>
        <begin position="1026"/>
        <end position="1085"/>
    </location>
</feature>
<feature type="compositionally biased region" description="Acidic residues" evidence="1">
    <location>
        <begin position="272"/>
        <end position="283"/>
    </location>
</feature>
<reference evidence="2 3" key="1">
    <citation type="journal article" date="2014" name="Nat. Commun.">
        <title>Klebsormidium flaccidum genome reveals primary factors for plant terrestrial adaptation.</title>
        <authorList>
            <person name="Hori K."/>
            <person name="Maruyama F."/>
            <person name="Fujisawa T."/>
            <person name="Togashi T."/>
            <person name="Yamamoto N."/>
            <person name="Seo M."/>
            <person name="Sato S."/>
            <person name="Yamada T."/>
            <person name="Mori H."/>
            <person name="Tajima N."/>
            <person name="Moriyama T."/>
            <person name="Ikeuchi M."/>
            <person name="Watanabe M."/>
            <person name="Wada H."/>
            <person name="Kobayashi K."/>
            <person name="Saito M."/>
            <person name="Masuda T."/>
            <person name="Sasaki-Sekimoto Y."/>
            <person name="Mashiguchi K."/>
            <person name="Awai K."/>
            <person name="Shimojima M."/>
            <person name="Masuda S."/>
            <person name="Iwai M."/>
            <person name="Nobusawa T."/>
            <person name="Narise T."/>
            <person name="Kondo S."/>
            <person name="Saito H."/>
            <person name="Sato R."/>
            <person name="Murakawa M."/>
            <person name="Ihara Y."/>
            <person name="Oshima-Yamada Y."/>
            <person name="Ohtaka K."/>
            <person name="Satoh M."/>
            <person name="Sonobe K."/>
            <person name="Ishii M."/>
            <person name="Ohtani R."/>
            <person name="Kanamori-Sato M."/>
            <person name="Honoki R."/>
            <person name="Miyazaki D."/>
            <person name="Mochizuki H."/>
            <person name="Umetsu J."/>
            <person name="Higashi K."/>
            <person name="Shibata D."/>
            <person name="Kamiya Y."/>
            <person name="Sato N."/>
            <person name="Nakamura Y."/>
            <person name="Tabata S."/>
            <person name="Ida S."/>
            <person name="Kurokawa K."/>
            <person name="Ohta H."/>
        </authorList>
    </citation>
    <scope>NUCLEOTIDE SEQUENCE [LARGE SCALE GENOMIC DNA]</scope>
    <source>
        <strain evidence="2 3">NIES-2285</strain>
    </source>
</reference>
<feature type="compositionally biased region" description="Basic and acidic residues" evidence="1">
    <location>
        <begin position="925"/>
        <end position="939"/>
    </location>
</feature>
<feature type="compositionally biased region" description="Basic and acidic residues" evidence="1">
    <location>
        <begin position="1"/>
        <end position="16"/>
    </location>
</feature>
<feature type="compositionally biased region" description="Low complexity" evidence="1">
    <location>
        <begin position="988"/>
        <end position="999"/>
    </location>
</feature>
<feature type="compositionally biased region" description="Pro residues" evidence="1">
    <location>
        <begin position="854"/>
        <end position="869"/>
    </location>
</feature>
<dbReference type="EMBL" id="DF237039">
    <property type="protein sequence ID" value="GAQ81778.1"/>
    <property type="molecule type" value="Genomic_DNA"/>
</dbReference>
<feature type="compositionally biased region" description="Basic and acidic residues" evidence="1">
    <location>
        <begin position="485"/>
        <end position="501"/>
    </location>
</feature>
<accession>A0A0U9HJ20</accession>
<feature type="compositionally biased region" description="Basic and acidic residues" evidence="1">
    <location>
        <begin position="340"/>
        <end position="365"/>
    </location>
</feature>
<organism evidence="2 3">
    <name type="scientific">Klebsormidium nitens</name>
    <name type="common">Green alga</name>
    <name type="synonym">Ulothrix nitens</name>
    <dbReference type="NCBI Taxonomy" id="105231"/>
    <lineage>
        <taxon>Eukaryota</taxon>
        <taxon>Viridiplantae</taxon>
        <taxon>Streptophyta</taxon>
        <taxon>Klebsormidiophyceae</taxon>
        <taxon>Klebsormidiales</taxon>
        <taxon>Klebsormidiaceae</taxon>
        <taxon>Klebsormidium</taxon>
    </lineage>
</organism>
<feature type="compositionally biased region" description="Low complexity" evidence="1">
    <location>
        <begin position="599"/>
        <end position="611"/>
    </location>
</feature>
<feature type="compositionally biased region" description="Basic and acidic residues" evidence="1">
    <location>
        <begin position="147"/>
        <end position="156"/>
    </location>
</feature>
<keyword evidence="3" id="KW-1185">Reference proteome</keyword>
<evidence type="ECO:0000256" key="1">
    <source>
        <dbReference type="SAM" id="MobiDB-lite"/>
    </source>
</evidence>
<feature type="compositionally biased region" description="Basic and acidic residues" evidence="1">
    <location>
        <begin position="123"/>
        <end position="138"/>
    </location>
</feature>
<name>A0A0U9HJ20_KLENI</name>
<dbReference type="AlphaFoldDB" id="A0A0U9HJ20"/>
<feature type="region of interest" description="Disordered" evidence="1">
    <location>
        <begin position="1"/>
        <end position="81"/>
    </location>
</feature>
<feature type="compositionally biased region" description="Basic and acidic residues" evidence="1">
    <location>
        <begin position="693"/>
        <end position="723"/>
    </location>
</feature>
<sequence>MGASALEKKGRGGDRRGTKRLRSALVNGNGSVGAEVGSKKQANGQAGQNGGFHPAEPLGGAEQKEAKLGRSFSNATIASMPLKKRKLQLMMAMMEEDTTGAPPSAVPEESPRGAVRSMPAENGHAHKMEPDSEGEDKAASGVALQEIKGKRIEDRQSLAVKGEGLQGATPGPADGLGGSGSVALDVLAGVAASAEAEMMETGSPILKAPVKGRRNGGRRARFGGEKGNSSRENSADEKSGDALAGEKEAERAKAVEEPGRKLREEVAKELAGEEENGGEDESGGGEVGRSEDGREGRDEGQSLKKEEESQAGVQECRQSSGVLPAKLSGIEEGVPDGESALERGSGEAEVKAKGVSRDLEIDGSVRESGPPSAEQSAPVGIRGENGERVSSIVRAGGEGAETPDIQRGSAGVENGDAGVGSAELAEEPGSRVASMTAEAPRWEADGEEMADGNLSPVSDDGGVEWDARDAEDGAVAGEHAVGGSKEVEQKLEDSGVDRDGPAAKAESMGQREVGEQGMRGWSAGSRQEDMPERAEVDTRTTDEPGEEARREPGLAKRRDSFGENDLDLEQVDLDYGPSSGEDEGPATLAESDAPQTSLAAAVSSAVAAAAAQTGVDSKEGGWGEDEAPSGERSVDARGGRIADSGRGLDSRGSDAGRGPGVVRNGDAARIPDAGPPPPARRGADGRRFGGSREGSRERREEVDRWQEQDRRDERPGPYRREFPSRGVRPDYQGWGSAPPYGPKGWGPGVRRGPSFGPASSLNAAAAAAARLQSTGFVVNPDGTISKVPEPMMGARGGGMYAAGGLRRIGGPGGVPRAVLAYPGMGGPPGMGGLVGPVTRPVMLVPGRGLVEVPYPGPRPMMGGPPPRYPPGWRRGRSPSPPLPARAPPPRGSYHGASPVRGGRSRSRSRSPPPPRNRDYLVGFRGAERNGSRGRSDGMRDPSPPPPRARSPLLKRGVSFSPPKGRDSSLPSRRNGASSQESGGRNGQRVVSPVKRSVSPARKRGGSDSRGDSQSPPVRKRALSESPIEHHSPPKSRREEKGASREREGPLRREDFGRGREREGSYNRDWGGEERPGKERPSRRYESPPPRRRGPNVFGGSAAD</sequence>
<feature type="region of interest" description="Disordered" evidence="1">
    <location>
        <begin position="96"/>
        <end position="181"/>
    </location>
</feature>
<evidence type="ECO:0000313" key="2">
    <source>
        <dbReference type="EMBL" id="GAQ81778.1"/>
    </source>
</evidence>
<feature type="region of interest" description="Disordered" evidence="1">
    <location>
        <begin position="198"/>
        <end position="760"/>
    </location>
</feature>